<accession>K0INW9</accession>
<sequence>MALKAPSFLADAMLGSVARKLRIFGFDTLYIAHAHDDEILKMGIEQGRVILTADKELFKRVVKAGARGVLVSGASDLEDLVHILSKNGITSVDLDGIGSRCSVCNGLLEEKKPEQVKNGLPDKVAKMHREFYQCTVCNKVYWEGGHLRRIRALAKSVDSKLLLLGRTSATT</sequence>
<dbReference type="InterPro" id="IPR002782">
    <property type="entry name" value="Mut7-C_RNAse_dom"/>
</dbReference>
<dbReference type="Proteomes" id="UP000008037">
    <property type="component" value="Chromosome"/>
</dbReference>
<dbReference type="PANTHER" id="PTHR39081">
    <property type="entry name" value="MUT7-C DOMAIN-CONTAINING PROTEIN"/>
    <property type="match status" value="1"/>
</dbReference>
<dbReference type="OrthoDB" id="1266at2157"/>
<evidence type="ECO:0000259" key="1">
    <source>
        <dbReference type="Pfam" id="PF01927"/>
    </source>
</evidence>
<dbReference type="InParanoid" id="K0INW9"/>
<gene>
    <name evidence="2" type="ordered locus">Ngar_c31880</name>
</gene>
<organism evidence="2 3">
    <name type="scientific">Nitrososphaera gargensis (strain Ga9.2)</name>
    <dbReference type="NCBI Taxonomy" id="1237085"/>
    <lineage>
        <taxon>Archaea</taxon>
        <taxon>Nitrososphaerota</taxon>
        <taxon>Nitrososphaeria</taxon>
        <taxon>Nitrososphaerales</taxon>
        <taxon>Nitrososphaeraceae</taxon>
        <taxon>Nitrososphaera</taxon>
    </lineage>
</organism>
<evidence type="ECO:0000313" key="2">
    <source>
        <dbReference type="EMBL" id="AFU60104.1"/>
    </source>
</evidence>
<dbReference type="RefSeq" id="WP_015020637.1">
    <property type="nucleotide sequence ID" value="NC_018719.1"/>
</dbReference>
<dbReference type="Pfam" id="PF01927">
    <property type="entry name" value="Mut7-C"/>
    <property type="match status" value="1"/>
</dbReference>
<dbReference type="HOGENOM" id="CLU_112469_1_0_2"/>
<dbReference type="KEGG" id="nga:Ngar_c31880"/>
<dbReference type="GeneID" id="13796998"/>
<dbReference type="AlphaFoldDB" id="K0INW9"/>
<name>K0INW9_NITGG</name>
<dbReference type="BioCyc" id="CNIT1237085:G1324-3188-MONOMER"/>
<feature type="domain" description="Mut7-C RNAse" evidence="1">
    <location>
        <begin position="7"/>
        <end position="152"/>
    </location>
</feature>
<dbReference type="EMBL" id="CP002408">
    <property type="protein sequence ID" value="AFU60104.1"/>
    <property type="molecule type" value="Genomic_DNA"/>
</dbReference>
<keyword evidence="3" id="KW-1185">Reference proteome</keyword>
<protein>
    <recommendedName>
        <fullName evidence="1">Mut7-C RNAse domain-containing protein</fullName>
    </recommendedName>
</protein>
<proteinExistence type="predicted"/>
<dbReference type="STRING" id="1237085.Ngar_c31880"/>
<evidence type="ECO:0000313" key="3">
    <source>
        <dbReference type="Proteomes" id="UP000008037"/>
    </source>
</evidence>
<reference evidence="2 3" key="1">
    <citation type="journal article" date="2012" name="Environ. Microbiol.">
        <title>The genome of the ammonia-oxidizing Candidatus Nitrososphaera gargensis: insights into metabolic versatility and environmental adaptations.</title>
        <authorList>
            <person name="Spang A."/>
            <person name="Poehlein A."/>
            <person name="Offre P."/>
            <person name="Zumbragel S."/>
            <person name="Haider S."/>
            <person name="Rychlik N."/>
            <person name="Nowka B."/>
            <person name="Schmeisser C."/>
            <person name="Lebedeva E.V."/>
            <person name="Rattei T."/>
            <person name="Bohm C."/>
            <person name="Schmid M."/>
            <person name="Galushko A."/>
            <person name="Hatzenpichler R."/>
            <person name="Weinmaier T."/>
            <person name="Daniel R."/>
            <person name="Schleper C."/>
            <person name="Spieck E."/>
            <person name="Streit W."/>
            <person name="Wagner M."/>
        </authorList>
    </citation>
    <scope>NUCLEOTIDE SEQUENCE [LARGE SCALE GENOMIC DNA]</scope>
    <source>
        <strain evidence="3">Ga9.2</strain>
    </source>
</reference>
<dbReference type="PANTHER" id="PTHR39081:SF1">
    <property type="entry name" value="MUT7-C RNASE DOMAIN-CONTAINING PROTEIN"/>
    <property type="match status" value="1"/>
</dbReference>